<keyword evidence="10" id="KW-1185">Reference proteome</keyword>
<evidence type="ECO:0000256" key="7">
    <source>
        <dbReference type="SAM" id="Phobius"/>
    </source>
</evidence>
<keyword evidence="7" id="KW-0472">Membrane</keyword>
<evidence type="ECO:0000313" key="10">
    <source>
        <dbReference type="Proteomes" id="UP001530293"/>
    </source>
</evidence>
<protein>
    <recommendedName>
        <fullName evidence="8">Fe2OG dioxygenase domain-containing protein</fullName>
    </recommendedName>
</protein>
<evidence type="ECO:0000256" key="1">
    <source>
        <dbReference type="ARBA" id="ARBA00001961"/>
    </source>
</evidence>
<evidence type="ECO:0000256" key="4">
    <source>
        <dbReference type="ARBA" id="ARBA00023002"/>
    </source>
</evidence>
<dbReference type="SUPFAM" id="SSF47802">
    <property type="entry name" value="DNA polymerase beta, N-terminal domain-like"/>
    <property type="match status" value="1"/>
</dbReference>
<dbReference type="InterPro" id="IPR005123">
    <property type="entry name" value="Oxoglu/Fe-dep_dioxygenase_dom"/>
</dbReference>
<evidence type="ECO:0000313" key="9">
    <source>
        <dbReference type="EMBL" id="KAL3769447.1"/>
    </source>
</evidence>
<feature type="compositionally biased region" description="Low complexity" evidence="6">
    <location>
        <begin position="58"/>
        <end position="75"/>
    </location>
</feature>
<dbReference type="Pfam" id="PF14716">
    <property type="entry name" value="HHH_8"/>
    <property type="match status" value="1"/>
</dbReference>
<dbReference type="GO" id="GO:0051213">
    <property type="term" value="F:dioxygenase activity"/>
    <property type="evidence" value="ECO:0007669"/>
    <property type="project" value="UniProtKB-KW"/>
</dbReference>
<reference evidence="9 10" key="1">
    <citation type="submission" date="2024-10" db="EMBL/GenBank/DDBJ databases">
        <title>Updated reference genomes for cyclostephanoid diatoms.</title>
        <authorList>
            <person name="Roberts W.R."/>
            <person name="Alverson A.J."/>
        </authorList>
    </citation>
    <scope>NUCLEOTIDE SEQUENCE [LARGE SCALE GENOMIC DNA]</scope>
    <source>
        <strain evidence="9 10">AJA232-27</strain>
    </source>
</reference>
<keyword evidence="4" id="KW-0560">Oxidoreductase</keyword>
<dbReference type="PROSITE" id="PS51471">
    <property type="entry name" value="FE2OG_OXY"/>
    <property type="match status" value="1"/>
</dbReference>
<dbReference type="InterPro" id="IPR006620">
    <property type="entry name" value="Pro_4_hyd_alph"/>
</dbReference>
<evidence type="ECO:0000256" key="2">
    <source>
        <dbReference type="ARBA" id="ARBA00022723"/>
    </source>
</evidence>
<keyword evidence="7" id="KW-1133">Transmembrane helix</keyword>
<keyword evidence="3" id="KW-0223">Dioxygenase</keyword>
<dbReference type="Gene3D" id="1.10.150.110">
    <property type="entry name" value="DNA polymerase beta, N-terminal domain-like"/>
    <property type="match status" value="1"/>
</dbReference>
<evidence type="ECO:0000256" key="5">
    <source>
        <dbReference type="ARBA" id="ARBA00023004"/>
    </source>
</evidence>
<evidence type="ECO:0000256" key="6">
    <source>
        <dbReference type="SAM" id="MobiDB-lite"/>
    </source>
</evidence>
<dbReference type="InterPro" id="IPR027421">
    <property type="entry name" value="DNA_pol_lamdba_lyase_dom_sf"/>
</dbReference>
<feature type="transmembrane region" description="Helical" evidence="7">
    <location>
        <begin position="12"/>
        <end position="31"/>
    </location>
</feature>
<keyword evidence="7" id="KW-0812">Transmembrane</keyword>
<dbReference type="AlphaFoldDB" id="A0ABD3N4G0"/>
<comment type="caution">
    <text evidence="9">The sequence shown here is derived from an EMBL/GenBank/DDBJ whole genome shotgun (WGS) entry which is preliminary data.</text>
</comment>
<sequence length="1001" mass="110504">MASSKVVDSSSRGWIFKFLPVLLSCLLGIVVRHLRTPTAVDVAVDKPTSTNGVVHDASSPSLSTTTSSSSSSSSLSTLSTCSLTDEQFLNDPNLQTLSFDIGYGPQEFRAYVTPDVATYYQKPPGSMGPPQTMHHGGWAAKFVNISPFRVRLFWDPGHGRLGSPTDILEPMESTGSASFDTHAFYLTPVEDESVILARFVVKSPQSVYYYDAITVEGNEEATQQNMAALNEEQKEAYMDHMTSRKFAKHYFEFTGREYLVTYPRNAPMHKIWPASYFGQEHWVTSSETHFVEMPRDEELGRIAKYGRSRVLKEDEPRLLQEYRSKEEPMLNMTLKVISCSPRAFEINNFLSQTEVDHILYLTAGLSLHRSSTAGHTTRIDPDRDTTKDTRTSLNTWLSREHDPIIDAIYRRAADLLRIDEALLRPRSPEEYPHLPNTRSLAEAMQLVHYDPGQEYTAHHDFGYGDFRKKNQPARFATLLLYLNEGMVGGETSFPKWVNAETGRGLDVEPEPGKAVLFYSQLPDGNMDNWSLHAALPVEKDSHNNKGGNDFAMTSYMHPLCFTIPTRGALKGVSAEDFVTNHLDDQTSDEILSDETQKQQVIDAIATKPSKNAKTKDGEGGGAGGTNPISKRLEEIKTRMLALPPSDDDDDEEEEDKKPAAKKAKTSDGTEDAIVAYAKAMKVYSTMKNDDLKSVLRWNLGYGMTGTKDVLMLRCLDGHVNGRLARCPTCFNGKLNLKDEDAGETIICKGYYDEDSARHIPCAYAVPVSFAPRLQPWYATQPTEEQIEEMEAITEAHKALADGKGGISSSSGGSGVPPELVEAAKALDDQWGDADNKTKAQLIVDISTSGAIKLDLPQDEKKARIAVGKMILSNQGASALELVELVMKEFGVATVKEEAKAKQKSAMEHACVVPANAGIVQAFQELGDYYFKEGNSNAGLTYKKAITAISSLDYEITAANAMGLGKGKTKLVGIGKSTAEKIHEFYSTGTIQKLVEKRMINS</sequence>
<dbReference type="PANTHER" id="PTHR10869:SF226">
    <property type="entry name" value="PROLYL 4-HYDROXYLASE ALPHA SUBUNIT DOMAIN-CONTAINING PROTEIN"/>
    <property type="match status" value="1"/>
</dbReference>
<keyword evidence="2" id="KW-0479">Metal-binding</keyword>
<dbReference type="InterPro" id="IPR044862">
    <property type="entry name" value="Pro_4_hyd_alph_FE2OG_OXY"/>
</dbReference>
<evidence type="ECO:0000259" key="8">
    <source>
        <dbReference type="PROSITE" id="PS51471"/>
    </source>
</evidence>
<dbReference type="GO" id="GO:0046872">
    <property type="term" value="F:metal ion binding"/>
    <property type="evidence" value="ECO:0007669"/>
    <property type="project" value="UniProtKB-KW"/>
</dbReference>
<dbReference type="Pfam" id="PF13640">
    <property type="entry name" value="2OG-FeII_Oxy_3"/>
    <property type="match status" value="1"/>
</dbReference>
<feature type="domain" description="Fe2OG dioxygenase" evidence="8">
    <location>
        <begin position="440"/>
        <end position="558"/>
    </location>
</feature>
<feature type="region of interest" description="Disordered" evidence="6">
    <location>
        <begin position="641"/>
        <end position="665"/>
    </location>
</feature>
<gene>
    <name evidence="9" type="ORF">ACHAWU_008856</name>
</gene>
<organism evidence="9 10">
    <name type="scientific">Discostella pseudostelligera</name>
    <dbReference type="NCBI Taxonomy" id="259834"/>
    <lineage>
        <taxon>Eukaryota</taxon>
        <taxon>Sar</taxon>
        <taxon>Stramenopiles</taxon>
        <taxon>Ochrophyta</taxon>
        <taxon>Bacillariophyta</taxon>
        <taxon>Coscinodiscophyceae</taxon>
        <taxon>Thalassiosirophycidae</taxon>
        <taxon>Stephanodiscales</taxon>
        <taxon>Stephanodiscaceae</taxon>
        <taxon>Discostella</taxon>
    </lineage>
</organism>
<feature type="region of interest" description="Disordered" evidence="6">
    <location>
        <begin position="603"/>
        <end position="628"/>
    </location>
</feature>
<proteinExistence type="predicted"/>
<dbReference type="Proteomes" id="UP001530293">
    <property type="component" value="Unassembled WGS sequence"/>
</dbReference>
<dbReference type="InterPro" id="IPR045054">
    <property type="entry name" value="P4HA-like"/>
</dbReference>
<dbReference type="PANTHER" id="PTHR10869">
    <property type="entry name" value="PROLYL 4-HYDROXYLASE ALPHA SUBUNIT"/>
    <property type="match status" value="1"/>
</dbReference>
<dbReference type="Gene3D" id="3.90.640.80">
    <property type="match status" value="1"/>
</dbReference>
<dbReference type="Gene3D" id="2.60.120.620">
    <property type="entry name" value="q2cbj1_9rhob like domain"/>
    <property type="match status" value="1"/>
</dbReference>
<name>A0ABD3N4G0_9STRA</name>
<dbReference type="SMART" id="SM01335">
    <property type="entry name" value="PADR1"/>
    <property type="match status" value="1"/>
</dbReference>
<comment type="cofactor">
    <cofactor evidence="1">
        <name>L-ascorbate</name>
        <dbReference type="ChEBI" id="CHEBI:38290"/>
    </cofactor>
</comment>
<feature type="compositionally biased region" description="Acidic residues" evidence="6">
    <location>
        <begin position="645"/>
        <end position="654"/>
    </location>
</feature>
<dbReference type="EMBL" id="JALLBG020000055">
    <property type="protein sequence ID" value="KAL3769447.1"/>
    <property type="molecule type" value="Genomic_DNA"/>
</dbReference>
<evidence type="ECO:0000256" key="3">
    <source>
        <dbReference type="ARBA" id="ARBA00022964"/>
    </source>
</evidence>
<feature type="region of interest" description="Disordered" evidence="6">
    <location>
        <begin position="49"/>
        <end position="75"/>
    </location>
</feature>
<dbReference type="InterPro" id="IPR010996">
    <property type="entry name" value="HHH_MUS81"/>
</dbReference>
<accession>A0ABD3N4G0</accession>
<keyword evidence="5" id="KW-0408">Iron</keyword>
<dbReference type="SMART" id="SM00702">
    <property type="entry name" value="P4Hc"/>
    <property type="match status" value="1"/>
</dbReference>